<evidence type="ECO:0000256" key="2">
    <source>
        <dbReference type="ARBA" id="ARBA00022723"/>
    </source>
</evidence>
<accession>A0A0G1C1G4</accession>
<gene>
    <name evidence="5" type="ORF">UV06_C0001G0212</name>
</gene>
<dbReference type="SUPFAM" id="SSF47188">
    <property type="entry name" value="Hemerythrin-like"/>
    <property type="match status" value="1"/>
</dbReference>
<evidence type="ECO:0000313" key="5">
    <source>
        <dbReference type="EMBL" id="KKS43478.1"/>
    </source>
</evidence>
<dbReference type="PANTHER" id="PTHR37164">
    <property type="entry name" value="BACTERIOHEMERYTHRIN"/>
    <property type="match status" value="1"/>
</dbReference>
<organism evidence="5 6">
    <name type="scientific">Candidatus Collierbacteria bacterium GW2011_GWA2_42_17</name>
    <dbReference type="NCBI Taxonomy" id="1618378"/>
    <lineage>
        <taxon>Bacteria</taxon>
        <taxon>Candidatus Collieribacteriota</taxon>
    </lineage>
</organism>
<dbReference type="CDD" id="cd12107">
    <property type="entry name" value="Hemerythrin"/>
    <property type="match status" value="1"/>
</dbReference>
<dbReference type="Pfam" id="PF01814">
    <property type="entry name" value="Hemerythrin"/>
    <property type="match status" value="1"/>
</dbReference>
<reference evidence="5 6" key="1">
    <citation type="journal article" date="2015" name="Nature">
        <title>rRNA introns, odd ribosomes, and small enigmatic genomes across a large radiation of phyla.</title>
        <authorList>
            <person name="Brown C.T."/>
            <person name="Hug L.A."/>
            <person name="Thomas B.C."/>
            <person name="Sharon I."/>
            <person name="Castelle C.J."/>
            <person name="Singh A."/>
            <person name="Wilkins M.J."/>
            <person name="Williams K.H."/>
            <person name="Banfield J.F."/>
        </authorList>
    </citation>
    <scope>NUCLEOTIDE SEQUENCE [LARGE SCALE GENOMIC DNA]</scope>
</reference>
<evidence type="ECO:0000259" key="4">
    <source>
        <dbReference type="Pfam" id="PF01814"/>
    </source>
</evidence>
<dbReference type="InterPro" id="IPR012827">
    <property type="entry name" value="Hemerythrin_metal-bd"/>
</dbReference>
<keyword evidence="2" id="KW-0479">Metal-binding</keyword>
<dbReference type="PROSITE" id="PS00550">
    <property type="entry name" value="HEMERYTHRINS"/>
    <property type="match status" value="1"/>
</dbReference>
<dbReference type="InterPro" id="IPR012312">
    <property type="entry name" value="Hemerythrin-like"/>
</dbReference>
<evidence type="ECO:0000256" key="3">
    <source>
        <dbReference type="ARBA" id="ARBA00023004"/>
    </source>
</evidence>
<protein>
    <submittedName>
        <fullName evidence="5">Hemerythrin-like protein metal-binding protein</fullName>
    </submittedName>
</protein>
<dbReference type="InterPro" id="IPR035938">
    <property type="entry name" value="Hemerythrin-like_sf"/>
</dbReference>
<sequence length="136" mass="16267">MPILTWTKENSVGVKEIDLQHQKMFSIINDLYDSMVVFKAHEGIDEVIESLVDYADFHFKTEEKYFEKFDYEEKEVHEAIHQEYRDEVKRLTEKKGEGVGVEVSYDIFDFLQKWWVGHINFEDKKYTECFNSHGLS</sequence>
<proteinExistence type="inferred from homology"/>
<dbReference type="EMBL" id="LCDA01000001">
    <property type="protein sequence ID" value="KKS43478.1"/>
    <property type="molecule type" value="Genomic_DNA"/>
</dbReference>
<dbReference type="AlphaFoldDB" id="A0A0G1C1G4"/>
<dbReference type="PANTHER" id="PTHR37164:SF1">
    <property type="entry name" value="BACTERIOHEMERYTHRIN"/>
    <property type="match status" value="1"/>
</dbReference>
<evidence type="ECO:0000313" key="6">
    <source>
        <dbReference type="Proteomes" id="UP000033854"/>
    </source>
</evidence>
<dbReference type="Gene3D" id="1.20.120.50">
    <property type="entry name" value="Hemerythrin-like"/>
    <property type="match status" value="1"/>
</dbReference>
<evidence type="ECO:0000256" key="1">
    <source>
        <dbReference type="ARBA" id="ARBA00010587"/>
    </source>
</evidence>
<dbReference type="Proteomes" id="UP000033854">
    <property type="component" value="Unassembled WGS sequence"/>
</dbReference>
<keyword evidence="3" id="KW-0408">Iron</keyword>
<dbReference type="NCBIfam" id="NF033749">
    <property type="entry name" value="bact_hemeryth"/>
    <property type="match status" value="1"/>
</dbReference>
<dbReference type="InterPro" id="IPR016131">
    <property type="entry name" value="Haemerythrin_Fe_BS"/>
</dbReference>
<comment type="caution">
    <text evidence="5">The sequence shown here is derived from an EMBL/GenBank/DDBJ whole genome shotgun (WGS) entry which is preliminary data.</text>
</comment>
<feature type="domain" description="Hemerythrin-like" evidence="4">
    <location>
        <begin position="13"/>
        <end position="126"/>
    </location>
</feature>
<comment type="similarity">
    <text evidence="1">Belongs to the hemerythrin family.</text>
</comment>
<dbReference type="GO" id="GO:0046872">
    <property type="term" value="F:metal ion binding"/>
    <property type="evidence" value="ECO:0007669"/>
    <property type="project" value="UniProtKB-KW"/>
</dbReference>
<name>A0A0G1C1G4_9BACT</name>
<dbReference type="InterPro" id="IPR050669">
    <property type="entry name" value="Hemerythrin"/>
</dbReference>
<dbReference type="NCBIfam" id="TIGR02481">
    <property type="entry name" value="hemeryth_dom"/>
    <property type="match status" value="1"/>
</dbReference>